<reference evidence="2 3" key="1">
    <citation type="submission" date="2021-03" db="EMBL/GenBank/DDBJ databases">
        <title>Genomic Encyclopedia of Type Strains, Phase IV (KMG-IV): sequencing the most valuable type-strain genomes for metagenomic binning, comparative biology and taxonomic classification.</title>
        <authorList>
            <person name="Goeker M."/>
        </authorList>
    </citation>
    <scope>NUCLEOTIDE SEQUENCE [LARGE SCALE GENOMIC DNA]</scope>
    <source>
        <strain evidence="2 3">DSM 28650</strain>
    </source>
</reference>
<sequence>MKKLIGWIVIIIFSITTVFLVGKNNNQYSISCTDKKIEVQLKYKGLENSVDFTKDNEDSYYIAFKDKIVIIEKNGKSYVVIEDNNFNIWSIEYFNNKLYIATNDKVISYDLKSKQIDTCIENIPNYGDFPRMLMKIKGEYLFVTVGSATNSGVVGPDNTWLSNYPNHHDYTAKKITLKGLSFGENNNGAFVPNGIQNIKGQIIEGNSIGNSTILIYNLTTKAYETFAWGIRNINGIDFSSEGKIYATVGGMENRGLRPVINDSDYIYEVKKGVWHGFPDFTGGDPINSPRFGDQQGKVNDFLLEKHPGSNPPAPIYQHNEVTSLGAFCIDAKGALSNKDTMFFYDKICNEILSLNMKERPKSLVQLGSKSSIANMKMVDDKLVILENNAGILYTMKLNENKDSAYMKNNLYISLLVVTLTSIVSIILLLLRRKYK</sequence>
<keyword evidence="1" id="KW-1133">Transmembrane helix</keyword>
<dbReference type="Proteomes" id="UP001519308">
    <property type="component" value="Unassembled WGS sequence"/>
</dbReference>
<dbReference type="SUPFAM" id="SSF50952">
    <property type="entry name" value="Soluble quinoprotein glucose dehydrogenase"/>
    <property type="match status" value="1"/>
</dbReference>
<keyword evidence="1" id="KW-0812">Transmembrane</keyword>
<gene>
    <name evidence="2" type="ORF">J2Z44_003004</name>
</gene>
<keyword evidence="1" id="KW-0472">Membrane</keyword>
<name>A0ABS4K5W6_9CLOT</name>
<comment type="caution">
    <text evidence="2">The sequence shown here is derived from an EMBL/GenBank/DDBJ whole genome shotgun (WGS) entry which is preliminary data.</text>
</comment>
<protein>
    <recommendedName>
        <fullName evidence="4">Glucose/Sorbosone dehydrogenase domain-containing protein</fullName>
    </recommendedName>
</protein>
<organism evidence="2 3">
    <name type="scientific">Clostridium punense</name>
    <dbReference type="NCBI Taxonomy" id="1054297"/>
    <lineage>
        <taxon>Bacteria</taxon>
        <taxon>Bacillati</taxon>
        <taxon>Bacillota</taxon>
        <taxon>Clostridia</taxon>
        <taxon>Eubacteriales</taxon>
        <taxon>Clostridiaceae</taxon>
        <taxon>Clostridium</taxon>
    </lineage>
</organism>
<evidence type="ECO:0000313" key="3">
    <source>
        <dbReference type="Proteomes" id="UP001519308"/>
    </source>
</evidence>
<dbReference type="InterPro" id="IPR011041">
    <property type="entry name" value="Quinoprot_gluc/sorb_DH_b-prop"/>
</dbReference>
<dbReference type="InterPro" id="IPR011042">
    <property type="entry name" value="6-blade_b-propeller_TolB-like"/>
</dbReference>
<evidence type="ECO:0000313" key="2">
    <source>
        <dbReference type="EMBL" id="MBP2023169.1"/>
    </source>
</evidence>
<feature type="transmembrane region" description="Helical" evidence="1">
    <location>
        <begin position="410"/>
        <end position="430"/>
    </location>
</feature>
<dbReference type="Gene3D" id="2.120.10.30">
    <property type="entry name" value="TolB, C-terminal domain"/>
    <property type="match status" value="1"/>
</dbReference>
<proteinExistence type="predicted"/>
<dbReference type="RefSeq" id="WP_021284958.1">
    <property type="nucleotide sequence ID" value="NZ_JAGGLL010000024.1"/>
</dbReference>
<evidence type="ECO:0008006" key="4">
    <source>
        <dbReference type="Google" id="ProtNLM"/>
    </source>
</evidence>
<evidence type="ECO:0000256" key="1">
    <source>
        <dbReference type="SAM" id="Phobius"/>
    </source>
</evidence>
<keyword evidence="3" id="KW-1185">Reference proteome</keyword>
<accession>A0ABS4K5W6</accession>
<dbReference type="EMBL" id="JAGGLL010000024">
    <property type="protein sequence ID" value="MBP2023169.1"/>
    <property type="molecule type" value="Genomic_DNA"/>
</dbReference>